<name>A0A220U5Z0_9BACI</name>
<dbReference type="InterPro" id="IPR036291">
    <property type="entry name" value="NAD(P)-bd_dom_sf"/>
</dbReference>
<dbReference type="PANTHER" id="PTHR42879">
    <property type="entry name" value="3-OXOACYL-(ACYL-CARRIER-PROTEIN) REDUCTASE"/>
    <property type="match status" value="1"/>
</dbReference>
<comment type="similarity">
    <text evidence="1">Belongs to the short-chain dehydrogenases/reductases (SDR) family.</text>
</comment>
<evidence type="ECO:0000313" key="2">
    <source>
        <dbReference type="EMBL" id="ASK63465.1"/>
    </source>
</evidence>
<evidence type="ECO:0000313" key="3">
    <source>
        <dbReference type="Proteomes" id="UP000198312"/>
    </source>
</evidence>
<reference evidence="2 3" key="1">
    <citation type="submission" date="2017-07" db="EMBL/GenBank/DDBJ databases">
        <title>Virgibacillus sp. LM2416.</title>
        <authorList>
            <person name="Tak E.J."/>
            <person name="Bae J.-W."/>
        </authorList>
    </citation>
    <scope>NUCLEOTIDE SEQUENCE [LARGE SCALE GENOMIC DNA]</scope>
    <source>
        <strain evidence="2 3">LM2416</strain>
    </source>
</reference>
<protein>
    <submittedName>
        <fullName evidence="2">3-ketoacyl-ACP reductase</fullName>
    </submittedName>
</protein>
<dbReference type="NCBIfam" id="NF047420">
    <property type="entry name" value="EF_P_mod_YmfI"/>
    <property type="match status" value="1"/>
</dbReference>
<evidence type="ECO:0000256" key="1">
    <source>
        <dbReference type="ARBA" id="ARBA00006484"/>
    </source>
</evidence>
<dbReference type="RefSeq" id="WP_089062724.1">
    <property type="nucleotide sequence ID" value="NZ_CP022315.1"/>
</dbReference>
<sequence length="238" mass="26134">MGKNVLVIGASGDIGLAITRQLANDGFNLLLHFHNNHDGFKTIRKTINEECILLEIKADLSCVEGINYLLTQIVFPVDAIVIASGKAHHSLFQDSVEHEMDEMLNLHVKAPWMIVNHLLPSMIRRKKGTIILITSIWGDVGASNEVIYSSVKGAQNSFVKALAKEVAASGISVNAISPGFINTKMNQHLSPEEKQAIIQQIPMNKSGSPDDIAHTVQFLMDEKSNYIQGEIININGAW</sequence>
<proteinExistence type="inferred from homology"/>
<dbReference type="CDD" id="cd05233">
    <property type="entry name" value="SDR_c"/>
    <property type="match status" value="1"/>
</dbReference>
<dbReference type="SUPFAM" id="SSF51735">
    <property type="entry name" value="NAD(P)-binding Rossmann-fold domains"/>
    <property type="match status" value="1"/>
</dbReference>
<dbReference type="InterPro" id="IPR002347">
    <property type="entry name" value="SDR_fam"/>
</dbReference>
<gene>
    <name evidence="2" type="ORF">CFK37_15530</name>
</gene>
<dbReference type="Pfam" id="PF13561">
    <property type="entry name" value="adh_short_C2"/>
    <property type="match status" value="1"/>
</dbReference>
<dbReference type="Gene3D" id="3.40.50.720">
    <property type="entry name" value="NAD(P)-binding Rossmann-like Domain"/>
    <property type="match status" value="1"/>
</dbReference>
<accession>A0A220U5Z0</accession>
<dbReference type="OrthoDB" id="9803333at2"/>
<dbReference type="Proteomes" id="UP000198312">
    <property type="component" value="Chromosome"/>
</dbReference>
<dbReference type="PANTHER" id="PTHR42879:SF2">
    <property type="entry name" value="3-OXOACYL-[ACYL-CARRIER-PROTEIN] REDUCTASE FABG"/>
    <property type="match status" value="1"/>
</dbReference>
<dbReference type="EMBL" id="CP022315">
    <property type="protein sequence ID" value="ASK63465.1"/>
    <property type="molecule type" value="Genomic_DNA"/>
</dbReference>
<dbReference type="KEGG" id="vil:CFK37_15530"/>
<dbReference type="InterPro" id="IPR050259">
    <property type="entry name" value="SDR"/>
</dbReference>
<organism evidence="2 3">
    <name type="scientific">Virgibacillus phasianinus</name>
    <dbReference type="NCBI Taxonomy" id="2017483"/>
    <lineage>
        <taxon>Bacteria</taxon>
        <taxon>Bacillati</taxon>
        <taxon>Bacillota</taxon>
        <taxon>Bacilli</taxon>
        <taxon>Bacillales</taxon>
        <taxon>Bacillaceae</taxon>
        <taxon>Virgibacillus</taxon>
    </lineage>
</organism>
<dbReference type="PRINTS" id="PR00081">
    <property type="entry name" value="GDHRDH"/>
</dbReference>
<keyword evidence="3" id="KW-1185">Reference proteome</keyword>
<dbReference type="AlphaFoldDB" id="A0A220U5Z0"/>